<dbReference type="EMBL" id="SNYK01000015">
    <property type="protein sequence ID" value="TDQ35492.1"/>
    <property type="molecule type" value="Genomic_DNA"/>
</dbReference>
<evidence type="ECO:0008006" key="4">
    <source>
        <dbReference type="Google" id="ProtNLM"/>
    </source>
</evidence>
<dbReference type="AlphaFoldDB" id="A0A4R6TS04"/>
<evidence type="ECO:0000313" key="2">
    <source>
        <dbReference type="EMBL" id="TDQ35492.1"/>
    </source>
</evidence>
<keyword evidence="3" id="KW-1185">Reference proteome</keyword>
<sequence length="118" mass="13365">MLRKFFVLLPLMLTGNALAGEYLRDQAEVEALLKGATLDGTYLRTHSDYRLVFRADGTLEDGREAGARWWVSEQGQYCREWLSGPLAGNEGCMDLRLDDGRIQLFFDGRQVAEGVLRH</sequence>
<evidence type="ECO:0000256" key="1">
    <source>
        <dbReference type="SAM" id="SignalP"/>
    </source>
</evidence>
<gene>
    <name evidence="2" type="ORF">DFQ45_11542</name>
</gene>
<dbReference type="RefSeq" id="WP_101495537.1">
    <property type="nucleotide sequence ID" value="NZ_LNJZ01000001.1"/>
</dbReference>
<comment type="caution">
    <text evidence="2">The sequence shown here is derived from an EMBL/GenBank/DDBJ whole genome shotgun (WGS) entry which is preliminary data.</text>
</comment>
<keyword evidence="1" id="KW-0732">Signal</keyword>
<evidence type="ECO:0000313" key="3">
    <source>
        <dbReference type="Proteomes" id="UP000294575"/>
    </source>
</evidence>
<feature type="chain" id="PRO_5020237837" description="Membrane-bound lysozyme inhibitor of c-type lysozyme MliC" evidence="1">
    <location>
        <begin position="20"/>
        <end position="118"/>
    </location>
</feature>
<feature type="signal peptide" evidence="1">
    <location>
        <begin position="1"/>
        <end position="19"/>
    </location>
</feature>
<reference evidence="2 3" key="1">
    <citation type="submission" date="2019-03" db="EMBL/GenBank/DDBJ databases">
        <title>Genomic Encyclopedia of Type Strains, Phase IV (KMG-IV): sequencing the most valuable type-strain genomes for metagenomic binning, comparative biology and taxonomic classification.</title>
        <authorList>
            <person name="Goeker M."/>
        </authorList>
    </citation>
    <scope>NUCLEOTIDE SEQUENCE [LARGE SCALE GENOMIC DNA]</scope>
    <source>
        <strain evidence="2 3">DSM 28679</strain>
    </source>
</reference>
<name>A0A4R6TS04_9GAMM</name>
<organism evidence="2 3">
    <name type="scientific">Thiopseudomonas denitrificans</name>
    <dbReference type="NCBI Taxonomy" id="1501432"/>
    <lineage>
        <taxon>Bacteria</taxon>
        <taxon>Pseudomonadati</taxon>
        <taxon>Pseudomonadota</taxon>
        <taxon>Gammaproteobacteria</taxon>
        <taxon>Pseudomonadales</taxon>
        <taxon>Pseudomonadaceae</taxon>
        <taxon>Thiopseudomonas</taxon>
    </lineage>
</organism>
<dbReference type="OrthoDB" id="9790247at2"/>
<proteinExistence type="predicted"/>
<dbReference type="Proteomes" id="UP000294575">
    <property type="component" value="Unassembled WGS sequence"/>
</dbReference>
<protein>
    <recommendedName>
        <fullName evidence="4">Membrane-bound lysozyme inhibitor of c-type lysozyme MliC</fullName>
    </recommendedName>
</protein>
<accession>A0A4R6TS04</accession>